<keyword evidence="3 5" id="KW-1133">Transmembrane helix</keyword>
<keyword evidence="2 5" id="KW-0812">Transmembrane</keyword>
<dbReference type="EMBL" id="BRXR01000001">
    <property type="protein sequence ID" value="GLC29380.1"/>
    <property type="molecule type" value="Genomic_DNA"/>
</dbReference>
<feature type="domain" description="Yip1" evidence="6">
    <location>
        <begin position="18"/>
        <end position="215"/>
    </location>
</feature>
<accession>A0ABQ5N2V0</accession>
<evidence type="ECO:0000256" key="5">
    <source>
        <dbReference type="SAM" id="Phobius"/>
    </source>
</evidence>
<reference evidence="7 8" key="1">
    <citation type="journal article" date="2024" name="Int. J. Syst. Evol. Microbiol.">
        <title>Clostridium omnivorum sp. nov., isolated from anoxic soil under the treatment of reductive soil disinfestation.</title>
        <authorList>
            <person name="Ueki A."/>
            <person name="Tonouchi A."/>
            <person name="Kaku N."/>
            <person name="Honma S."/>
            <person name="Ueki K."/>
        </authorList>
    </citation>
    <scope>NUCLEOTIDE SEQUENCE [LARGE SCALE GENOMIC DNA]</scope>
    <source>
        <strain evidence="7 8">E14</strain>
    </source>
</reference>
<feature type="transmembrane region" description="Helical" evidence="5">
    <location>
        <begin position="90"/>
        <end position="115"/>
    </location>
</feature>
<feature type="transmembrane region" description="Helical" evidence="5">
    <location>
        <begin position="127"/>
        <end position="148"/>
    </location>
</feature>
<feature type="transmembrane region" description="Helical" evidence="5">
    <location>
        <begin position="168"/>
        <end position="188"/>
    </location>
</feature>
<protein>
    <recommendedName>
        <fullName evidence="6">Yip1 domain-containing protein</fullName>
    </recommendedName>
</protein>
<dbReference type="Proteomes" id="UP001208567">
    <property type="component" value="Unassembled WGS sequence"/>
</dbReference>
<evidence type="ECO:0000256" key="4">
    <source>
        <dbReference type="ARBA" id="ARBA00023136"/>
    </source>
</evidence>
<gene>
    <name evidence="7" type="ORF">bsdE14_07900</name>
</gene>
<feature type="transmembrane region" description="Helical" evidence="5">
    <location>
        <begin position="39"/>
        <end position="61"/>
    </location>
</feature>
<evidence type="ECO:0000313" key="8">
    <source>
        <dbReference type="Proteomes" id="UP001208567"/>
    </source>
</evidence>
<dbReference type="Pfam" id="PF04893">
    <property type="entry name" value="Yip1"/>
    <property type="match status" value="1"/>
</dbReference>
<sequence>MENEIKVEKMPLGEKIKKFFVKPSELFAQYKETPKYGKLFLIIGIVYFIITIVGRLALGAISKEQLMESTQNAEAAQIAVNLTNSPVFTAIIAIFAVIGVYIVIYIASFVYYLLVKLFKGNIKYNQMVSIYSLSYIAVLIGSVIQLLYSLIAKKPSADAAAAATATDVLIKNLNLFGIWQMVLLVFGISEVSEISKKKAIIIVLIVWVLALGLGLLMLSLGNSLKSIAPTA</sequence>
<evidence type="ECO:0000256" key="2">
    <source>
        <dbReference type="ARBA" id="ARBA00022692"/>
    </source>
</evidence>
<comment type="subcellular location">
    <subcellularLocation>
        <location evidence="1">Membrane</location>
        <topology evidence="1">Multi-pass membrane protein</topology>
    </subcellularLocation>
</comment>
<dbReference type="InterPro" id="IPR006977">
    <property type="entry name" value="Yip1_dom"/>
</dbReference>
<organism evidence="7 8">
    <name type="scientific">Clostridium omnivorum</name>
    <dbReference type="NCBI Taxonomy" id="1604902"/>
    <lineage>
        <taxon>Bacteria</taxon>
        <taxon>Bacillati</taxon>
        <taxon>Bacillota</taxon>
        <taxon>Clostridia</taxon>
        <taxon>Eubacteriales</taxon>
        <taxon>Clostridiaceae</taxon>
        <taxon>Clostridium</taxon>
    </lineage>
</organism>
<name>A0ABQ5N2V0_9CLOT</name>
<keyword evidence="4 5" id="KW-0472">Membrane</keyword>
<dbReference type="RefSeq" id="WP_264848676.1">
    <property type="nucleotide sequence ID" value="NZ_BRXR01000001.1"/>
</dbReference>
<proteinExistence type="predicted"/>
<evidence type="ECO:0000256" key="1">
    <source>
        <dbReference type="ARBA" id="ARBA00004141"/>
    </source>
</evidence>
<feature type="transmembrane region" description="Helical" evidence="5">
    <location>
        <begin position="200"/>
        <end position="220"/>
    </location>
</feature>
<keyword evidence="8" id="KW-1185">Reference proteome</keyword>
<comment type="caution">
    <text evidence="7">The sequence shown here is derived from an EMBL/GenBank/DDBJ whole genome shotgun (WGS) entry which is preliminary data.</text>
</comment>
<evidence type="ECO:0000259" key="6">
    <source>
        <dbReference type="Pfam" id="PF04893"/>
    </source>
</evidence>
<evidence type="ECO:0000313" key="7">
    <source>
        <dbReference type="EMBL" id="GLC29380.1"/>
    </source>
</evidence>
<evidence type="ECO:0000256" key="3">
    <source>
        <dbReference type="ARBA" id="ARBA00022989"/>
    </source>
</evidence>